<dbReference type="Proteomes" id="UP000032675">
    <property type="component" value="Unassembled WGS sequence"/>
</dbReference>
<dbReference type="InterPro" id="IPR010982">
    <property type="entry name" value="Lambda_DNA-bd_dom_sf"/>
</dbReference>
<dbReference type="RefSeq" id="WP_026019817.1">
    <property type="nucleotide sequence ID" value="NZ_BANI01000020.1"/>
</dbReference>
<dbReference type="GO" id="GO:0003677">
    <property type="term" value="F:DNA binding"/>
    <property type="evidence" value="ECO:0007669"/>
    <property type="project" value="InterPro"/>
</dbReference>
<proteinExistence type="predicted"/>
<dbReference type="EMBL" id="BANI01000020">
    <property type="protein sequence ID" value="GAN95354.1"/>
    <property type="molecule type" value="Genomic_DNA"/>
</dbReference>
<dbReference type="SUPFAM" id="SSF47413">
    <property type="entry name" value="lambda repressor-like DNA-binding domains"/>
    <property type="match status" value="1"/>
</dbReference>
<name>A0A0D6PW07_KOMEU</name>
<feature type="region of interest" description="Disordered" evidence="1">
    <location>
        <begin position="1"/>
        <end position="51"/>
    </location>
</feature>
<protein>
    <recommendedName>
        <fullName evidence="2">HTH cro/C1-type domain-containing protein</fullName>
    </recommendedName>
</protein>
<dbReference type="PROSITE" id="PS50943">
    <property type="entry name" value="HTH_CROC1"/>
    <property type="match status" value="1"/>
</dbReference>
<accession>A0A0D6PW07</accession>
<comment type="caution">
    <text evidence="3">The sequence shown here is derived from an EMBL/GenBank/DDBJ whole genome shotgun (WGS) entry which is preliminary data.</text>
</comment>
<dbReference type="CDD" id="cd00093">
    <property type="entry name" value="HTH_XRE"/>
    <property type="match status" value="1"/>
</dbReference>
<sequence length="113" mass="12533">MARMTLREAMARPSTINWDKVNATTEADIDRQAREDGTDDTSHLSAPYPTPATVRKTLHMTQKQIADLTGIPVATWRNWEQGRVGLDPAVQALLRILGREPDAARRALDVAAE</sequence>
<feature type="compositionally biased region" description="Basic and acidic residues" evidence="1">
    <location>
        <begin position="28"/>
        <end position="42"/>
    </location>
</feature>
<evidence type="ECO:0000259" key="2">
    <source>
        <dbReference type="PROSITE" id="PS50943"/>
    </source>
</evidence>
<dbReference type="Gene3D" id="1.10.260.40">
    <property type="entry name" value="lambda repressor-like DNA-binding domains"/>
    <property type="match status" value="1"/>
</dbReference>
<evidence type="ECO:0000313" key="4">
    <source>
        <dbReference type="Proteomes" id="UP000032675"/>
    </source>
</evidence>
<reference evidence="3 4" key="1">
    <citation type="submission" date="2012-11" db="EMBL/GenBank/DDBJ databases">
        <title>Whole genome sequence of Gluconacetobacter europaeus NBRC3261.</title>
        <authorList>
            <person name="Azuma Y."/>
            <person name="Higashiura N."/>
            <person name="Hirakawa H."/>
            <person name="Matsushita K."/>
        </authorList>
    </citation>
    <scope>NUCLEOTIDE SEQUENCE [LARGE SCALE GENOMIC DNA]</scope>
    <source>
        <strain evidence="3 4">NBRC 3261</strain>
    </source>
</reference>
<dbReference type="Pfam" id="PF13560">
    <property type="entry name" value="HTH_31"/>
    <property type="match status" value="1"/>
</dbReference>
<feature type="compositionally biased region" description="Polar residues" evidence="1">
    <location>
        <begin position="14"/>
        <end position="25"/>
    </location>
</feature>
<feature type="compositionally biased region" description="Basic and acidic residues" evidence="1">
    <location>
        <begin position="1"/>
        <end position="10"/>
    </location>
</feature>
<organism evidence="3 4">
    <name type="scientific">Komagataeibacter europaeus NBRC 3261</name>
    <dbReference type="NCBI Taxonomy" id="1234669"/>
    <lineage>
        <taxon>Bacteria</taxon>
        <taxon>Pseudomonadati</taxon>
        <taxon>Pseudomonadota</taxon>
        <taxon>Alphaproteobacteria</taxon>
        <taxon>Acetobacterales</taxon>
        <taxon>Acetobacteraceae</taxon>
        <taxon>Komagataeibacter</taxon>
    </lineage>
</organism>
<gene>
    <name evidence="3" type="ORF">Geu3261_0020_017</name>
</gene>
<dbReference type="InterPro" id="IPR001387">
    <property type="entry name" value="Cro/C1-type_HTH"/>
</dbReference>
<feature type="domain" description="HTH cro/C1-type" evidence="2">
    <location>
        <begin position="55"/>
        <end position="104"/>
    </location>
</feature>
<evidence type="ECO:0000256" key="1">
    <source>
        <dbReference type="SAM" id="MobiDB-lite"/>
    </source>
</evidence>
<dbReference type="AlphaFoldDB" id="A0A0D6PW07"/>
<evidence type="ECO:0000313" key="3">
    <source>
        <dbReference type="EMBL" id="GAN95354.1"/>
    </source>
</evidence>